<dbReference type="Proteomes" id="UP000321926">
    <property type="component" value="Unassembled WGS sequence"/>
</dbReference>
<dbReference type="InterPro" id="IPR051045">
    <property type="entry name" value="TonB-dependent_transducer"/>
</dbReference>
<dbReference type="Gene3D" id="3.30.1150.10">
    <property type="match status" value="1"/>
</dbReference>
<protein>
    <recommendedName>
        <fullName evidence="2">TonB C-terminal domain-containing protein</fullName>
    </recommendedName>
</protein>
<feature type="domain" description="TonB C-terminal" evidence="2">
    <location>
        <begin position="159"/>
        <end position="249"/>
    </location>
</feature>
<feature type="chain" id="PRO_5023036690" description="TonB C-terminal domain-containing protein" evidence="1">
    <location>
        <begin position="22"/>
        <end position="249"/>
    </location>
</feature>
<dbReference type="AlphaFoldDB" id="A0A5C8JAP0"/>
<dbReference type="OrthoDB" id="9812355at2"/>
<dbReference type="PROSITE" id="PS52015">
    <property type="entry name" value="TONB_CTD"/>
    <property type="match status" value="1"/>
</dbReference>
<dbReference type="InterPro" id="IPR037682">
    <property type="entry name" value="TonB_C"/>
</dbReference>
<dbReference type="GO" id="GO:0055085">
    <property type="term" value="P:transmembrane transport"/>
    <property type="evidence" value="ECO:0007669"/>
    <property type="project" value="InterPro"/>
</dbReference>
<accession>A0A5C8JAP0</accession>
<name>A0A5C8JAP0_9BACT</name>
<proteinExistence type="predicted"/>
<evidence type="ECO:0000313" key="4">
    <source>
        <dbReference type="Proteomes" id="UP000321926"/>
    </source>
</evidence>
<dbReference type="EMBL" id="VRTY01000091">
    <property type="protein sequence ID" value="TXK33737.1"/>
    <property type="molecule type" value="Genomic_DNA"/>
</dbReference>
<dbReference type="RefSeq" id="WP_147923343.1">
    <property type="nucleotide sequence ID" value="NZ_VRTY01000091.1"/>
</dbReference>
<dbReference type="SUPFAM" id="SSF82185">
    <property type="entry name" value="Histone H3 K4-specific methyltransferase SET7/9 N-terminal domain"/>
    <property type="match status" value="1"/>
</dbReference>
<comment type="caution">
    <text evidence="3">The sequence shown here is derived from an EMBL/GenBank/DDBJ whole genome shotgun (WGS) entry which is preliminary data.</text>
</comment>
<dbReference type="GO" id="GO:0031992">
    <property type="term" value="F:energy transducer activity"/>
    <property type="evidence" value="ECO:0007669"/>
    <property type="project" value="TreeGrafter"/>
</dbReference>
<organism evidence="3 4">
    <name type="scientific">Pontibacter qinzhouensis</name>
    <dbReference type="NCBI Taxonomy" id="2603253"/>
    <lineage>
        <taxon>Bacteria</taxon>
        <taxon>Pseudomonadati</taxon>
        <taxon>Bacteroidota</taxon>
        <taxon>Cytophagia</taxon>
        <taxon>Cytophagales</taxon>
        <taxon>Hymenobacteraceae</taxon>
        <taxon>Pontibacter</taxon>
    </lineage>
</organism>
<evidence type="ECO:0000256" key="1">
    <source>
        <dbReference type="SAM" id="SignalP"/>
    </source>
</evidence>
<dbReference type="PANTHER" id="PTHR33446:SF2">
    <property type="entry name" value="PROTEIN TONB"/>
    <property type="match status" value="1"/>
</dbReference>
<dbReference type="Gene3D" id="2.20.110.10">
    <property type="entry name" value="Histone H3 K4-specific methyltransferase SET7/9 N-terminal domain"/>
    <property type="match status" value="1"/>
</dbReference>
<dbReference type="SUPFAM" id="SSF74653">
    <property type="entry name" value="TolA/TonB C-terminal domain"/>
    <property type="match status" value="1"/>
</dbReference>
<dbReference type="GO" id="GO:0098797">
    <property type="term" value="C:plasma membrane protein complex"/>
    <property type="evidence" value="ECO:0007669"/>
    <property type="project" value="TreeGrafter"/>
</dbReference>
<sequence length="249" mass="28693">MRVLRAAMLAASMLMSMQLMAQEMRYYDLYWKEVDKEKAIYYSTEDLITSQPPLIRVTKYFIDTGARHSIVHYVAAAHNAGKEIRQGSRMIWNKEGQLVLRETYENNKLTDSLISYYATGGIKRLEIYKDDEMLEGYVYEEDGTQITYYPFEQMPQFPGGDQAMFQYINRKIKFPKSALKAKAFGTVLATFIVGADGIVRDIEIGQSVHPDIDMEVIRVISLMPPWQPGKQDGRPVPVRYNIPIKFGYN</sequence>
<evidence type="ECO:0000259" key="2">
    <source>
        <dbReference type="PROSITE" id="PS52015"/>
    </source>
</evidence>
<reference evidence="3 4" key="1">
    <citation type="submission" date="2019-08" db="EMBL/GenBank/DDBJ databases">
        <authorList>
            <person name="Shi S."/>
        </authorList>
    </citation>
    <scope>NUCLEOTIDE SEQUENCE [LARGE SCALE GENOMIC DNA]</scope>
    <source>
        <strain evidence="3 4">GY10130</strain>
    </source>
</reference>
<keyword evidence="4" id="KW-1185">Reference proteome</keyword>
<keyword evidence="1" id="KW-0732">Signal</keyword>
<gene>
    <name evidence="3" type="ORF">FVR03_18945</name>
</gene>
<dbReference type="Pfam" id="PF03544">
    <property type="entry name" value="TonB_C"/>
    <property type="match status" value="1"/>
</dbReference>
<feature type="signal peptide" evidence="1">
    <location>
        <begin position="1"/>
        <end position="21"/>
    </location>
</feature>
<evidence type="ECO:0000313" key="3">
    <source>
        <dbReference type="EMBL" id="TXK33737.1"/>
    </source>
</evidence>
<dbReference type="PANTHER" id="PTHR33446">
    <property type="entry name" value="PROTEIN TONB-RELATED"/>
    <property type="match status" value="1"/>
</dbReference>